<evidence type="ECO:0000313" key="2">
    <source>
        <dbReference type="EMBL" id="KAK0750879.1"/>
    </source>
</evidence>
<dbReference type="PANTHER" id="PTHR33112:SF12">
    <property type="entry name" value="HETEROKARYON INCOMPATIBILITY DOMAIN-CONTAINING PROTEIN"/>
    <property type="match status" value="1"/>
</dbReference>
<dbReference type="InterPro" id="IPR010730">
    <property type="entry name" value="HET"/>
</dbReference>
<keyword evidence="3" id="KW-1185">Reference proteome</keyword>
<name>A0AA40F4D9_9PEZI</name>
<comment type="caution">
    <text evidence="2">The sequence shown here is derived from an EMBL/GenBank/DDBJ whole genome shotgun (WGS) entry which is preliminary data.</text>
</comment>
<dbReference type="PANTHER" id="PTHR33112">
    <property type="entry name" value="DOMAIN PROTEIN, PUTATIVE-RELATED"/>
    <property type="match status" value="1"/>
</dbReference>
<evidence type="ECO:0000313" key="3">
    <source>
        <dbReference type="Proteomes" id="UP001172155"/>
    </source>
</evidence>
<proteinExistence type="predicted"/>
<protein>
    <submittedName>
        <fullName evidence="2">Heterokaryon incompatibility protein-domain-containing protein</fullName>
    </submittedName>
</protein>
<reference evidence="2" key="1">
    <citation type="submission" date="2023-06" db="EMBL/GenBank/DDBJ databases">
        <title>Genome-scale phylogeny and comparative genomics of the fungal order Sordariales.</title>
        <authorList>
            <consortium name="Lawrence Berkeley National Laboratory"/>
            <person name="Hensen N."/>
            <person name="Bonometti L."/>
            <person name="Westerberg I."/>
            <person name="Brannstrom I.O."/>
            <person name="Guillou S."/>
            <person name="Cros-Aarteil S."/>
            <person name="Calhoun S."/>
            <person name="Haridas S."/>
            <person name="Kuo A."/>
            <person name="Mondo S."/>
            <person name="Pangilinan J."/>
            <person name="Riley R."/>
            <person name="LaButti K."/>
            <person name="Andreopoulos B."/>
            <person name="Lipzen A."/>
            <person name="Chen C."/>
            <person name="Yanf M."/>
            <person name="Daum C."/>
            <person name="Ng V."/>
            <person name="Clum A."/>
            <person name="Steindorff A."/>
            <person name="Ohm R."/>
            <person name="Martin F."/>
            <person name="Silar P."/>
            <person name="Natvig D."/>
            <person name="Lalanne C."/>
            <person name="Gautier V."/>
            <person name="Ament-velasquez S.L."/>
            <person name="Kruys A."/>
            <person name="Hutchinson M.I."/>
            <person name="Powell A.J."/>
            <person name="Barry K."/>
            <person name="Miller A.N."/>
            <person name="Grigoriev I.V."/>
            <person name="Debuchy R."/>
            <person name="Gladieux P."/>
            <person name="Thoren M.H."/>
            <person name="Johannesson H."/>
        </authorList>
    </citation>
    <scope>NUCLEOTIDE SEQUENCE</scope>
    <source>
        <strain evidence="2">SMH3187-1</strain>
    </source>
</reference>
<dbReference type="AlphaFoldDB" id="A0AA40F4D9"/>
<gene>
    <name evidence="2" type="ORF">B0T18DRAFT_443509</name>
</gene>
<dbReference type="EMBL" id="JAUKUD010000002">
    <property type="protein sequence ID" value="KAK0750879.1"/>
    <property type="molecule type" value="Genomic_DNA"/>
</dbReference>
<accession>A0AA40F4D9</accession>
<feature type="domain" description="Heterokaryon incompatibility" evidence="1">
    <location>
        <begin position="188"/>
        <end position="295"/>
    </location>
</feature>
<evidence type="ECO:0000259" key="1">
    <source>
        <dbReference type="Pfam" id="PF06985"/>
    </source>
</evidence>
<sequence length="705" mass="77127">MASSTMACPTCTLLSISLTQLELELLGSPPSNSSRDFDLGSIADLTDRAVHCDSCRSIVASIVATLPSTSTVTAHLSPSAFHFFLLIGNLLPTIHPSPPSSRRAHLHQLAHYPCYTTLRTTPTHPRGRLTPPTLNTPLIAHWLHRCTTSHAATCGTRQYDLHLLPTAHLTHIDTSLLCIVTPSSPVPYAALSYVWGTAPVLRALKSNVAALRRPGAFDRPEFSLPATIRDAVTLCARLGVRYLWVDSLCIVQDDPASQGEQLRAMGSVYGRAEFTIAALGSRDAGAGIARVGSPRGEGQREEVFSRRVLALEEGGGATWVCFGGQWTEDVEFASEVEGEEAAGGGFKLGPVTWPSIRAFADLAEEYATRDLTYASDTVNAFAGILTPMGQWFPGGLLFGVAEFTFDAGLLWDVRRSGAVMRSSGTPVDGGFPFPSWSWISWQGALKFNLWGEGEDYNFPRGPLTVKPLVRWQKRVVSTGAWVDVDNSYHRVRAHFDPAKEPAASIPTDWIKKVDEATHEAYYRNASHNHVVPHPRFSYPIPPFMRPRDMDRETYHPYIKFSGGYSKRLRISIPDPERARLSAKLEDNGATSEVDLVDDGGAWAGRVTLNLPKGGALPASDEPLELIAISESEVSLARAPHARFIFQEVTQRPELMGLDVYEVVNVLWIGWCGGSAGMAKMAYRKALGTVWKRAWVGADQVELLLT</sequence>
<dbReference type="Pfam" id="PF06985">
    <property type="entry name" value="HET"/>
    <property type="match status" value="1"/>
</dbReference>
<dbReference type="Proteomes" id="UP001172155">
    <property type="component" value="Unassembled WGS sequence"/>
</dbReference>
<organism evidence="2 3">
    <name type="scientific">Schizothecium vesticola</name>
    <dbReference type="NCBI Taxonomy" id="314040"/>
    <lineage>
        <taxon>Eukaryota</taxon>
        <taxon>Fungi</taxon>
        <taxon>Dikarya</taxon>
        <taxon>Ascomycota</taxon>
        <taxon>Pezizomycotina</taxon>
        <taxon>Sordariomycetes</taxon>
        <taxon>Sordariomycetidae</taxon>
        <taxon>Sordariales</taxon>
        <taxon>Schizotheciaceae</taxon>
        <taxon>Schizothecium</taxon>
    </lineage>
</organism>